<keyword evidence="2" id="KW-1185">Reference proteome</keyword>
<reference evidence="1" key="1">
    <citation type="journal article" date="2022" name="Plant J.">
        <title>Strategies of tolerance reflected in two North American maple genomes.</title>
        <authorList>
            <person name="McEvoy S.L."/>
            <person name="Sezen U.U."/>
            <person name="Trouern-Trend A."/>
            <person name="McMahon S.M."/>
            <person name="Schaberg P.G."/>
            <person name="Yang J."/>
            <person name="Wegrzyn J.L."/>
            <person name="Swenson N.G."/>
        </authorList>
    </citation>
    <scope>NUCLEOTIDE SEQUENCE</scope>
    <source>
        <strain evidence="1">NS2018</strain>
    </source>
</reference>
<evidence type="ECO:0000313" key="2">
    <source>
        <dbReference type="Proteomes" id="UP001168877"/>
    </source>
</evidence>
<name>A0AA39SKD1_ACESA</name>
<gene>
    <name evidence="1" type="ORF">LWI29_007038</name>
</gene>
<organism evidence="1 2">
    <name type="scientific">Acer saccharum</name>
    <name type="common">Sugar maple</name>
    <dbReference type="NCBI Taxonomy" id="4024"/>
    <lineage>
        <taxon>Eukaryota</taxon>
        <taxon>Viridiplantae</taxon>
        <taxon>Streptophyta</taxon>
        <taxon>Embryophyta</taxon>
        <taxon>Tracheophyta</taxon>
        <taxon>Spermatophyta</taxon>
        <taxon>Magnoliopsida</taxon>
        <taxon>eudicotyledons</taxon>
        <taxon>Gunneridae</taxon>
        <taxon>Pentapetalae</taxon>
        <taxon>rosids</taxon>
        <taxon>malvids</taxon>
        <taxon>Sapindales</taxon>
        <taxon>Sapindaceae</taxon>
        <taxon>Hippocastanoideae</taxon>
        <taxon>Acereae</taxon>
        <taxon>Acer</taxon>
    </lineage>
</organism>
<proteinExistence type="predicted"/>
<comment type="caution">
    <text evidence="1">The sequence shown here is derived from an EMBL/GenBank/DDBJ whole genome shotgun (WGS) entry which is preliminary data.</text>
</comment>
<protein>
    <submittedName>
        <fullName evidence="1">Uncharacterized protein</fullName>
    </submittedName>
</protein>
<dbReference type="EMBL" id="JAUESC010000380">
    <property type="protein sequence ID" value="KAK0591725.1"/>
    <property type="molecule type" value="Genomic_DNA"/>
</dbReference>
<sequence>MRGILVKLHRLFNQEELGYSLSRYPLQALRNKLGGGLNFEEMTTMQIDDCAICFELWRCEGDHQICNGYVERKGFSNITNKYKNGDAPDVRIGKSYPAKIGKNVVNKVAAVNGSGSRFDVLNEDVNVRSVEKDKSDVVAPGEFGCGCGGAASLAHGFGFVSLLHGAFGLDIAAEVVEVVAVDDGCRFQAKRINELTQVFEPVD</sequence>
<accession>A0AA39SKD1</accession>
<evidence type="ECO:0000313" key="1">
    <source>
        <dbReference type="EMBL" id="KAK0591725.1"/>
    </source>
</evidence>
<dbReference type="AlphaFoldDB" id="A0AA39SKD1"/>
<dbReference type="Proteomes" id="UP001168877">
    <property type="component" value="Unassembled WGS sequence"/>
</dbReference>
<reference evidence="1" key="2">
    <citation type="submission" date="2023-06" db="EMBL/GenBank/DDBJ databases">
        <authorList>
            <person name="Swenson N.G."/>
            <person name="Wegrzyn J.L."/>
            <person name="Mcevoy S.L."/>
        </authorList>
    </citation>
    <scope>NUCLEOTIDE SEQUENCE</scope>
    <source>
        <strain evidence="1">NS2018</strain>
        <tissue evidence="1">Leaf</tissue>
    </source>
</reference>